<dbReference type="GeneID" id="20316152"/>
<dbReference type="CTD" id="20316152"/>
<gene>
    <name evidence="1" type="ORF">T265_01964</name>
</gene>
<accession>A0A075A844</accession>
<evidence type="ECO:0000313" key="1">
    <source>
        <dbReference type="EMBL" id="KER31875.1"/>
    </source>
</evidence>
<evidence type="ECO:0000313" key="2">
    <source>
        <dbReference type="Proteomes" id="UP000054324"/>
    </source>
</evidence>
<sequence>MSATCSSCNTTFRITGFRGFRHEKSGPYRGVAVCDQVGSDERSLLALQVGGWNMYGDLFRRKGNVWGPCRYPSPRTTMTYTANNTLLPHWPSRGAISRVALLAAYSRAVFDHRCLRSIARIWREHRISNSEVRRMVFERNNSPSIDELITLHKLRWLDYVLRMPVDRLPRRALFAQPCEGWK</sequence>
<name>A0A075A844_OPIVI</name>
<organism evidence="1 2">
    <name type="scientific">Opisthorchis viverrini</name>
    <name type="common">Southeast Asian liver fluke</name>
    <dbReference type="NCBI Taxonomy" id="6198"/>
    <lineage>
        <taxon>Eukaryota</taxon>
        <taxon>Metazoa</taxon>
        <taxon>Spiralia</taxon>
        <taxon>Lophotrochozoa</taxon>
        <taxon>Platyhelminthes</taxon>
        <taxon>Trematoda</taxon>
        <taxon>Digenea</taxon>
        <taxon>Opisthorchiida</taxon>
        <taxon>Opisthorchiata</taxon>
        <taxon>Opisthorchiidae</taxon>
        <taxon>Opisthorchis</taxon>
    </lineage>
</organism>
<protein>
    <submittedName>
        <fullName evidence="1">Uncharacterized protein</fullName>
    </submittedName>
</protein>
<dbReference type="AlphaFoldDB" id="A0A075A844"/>
<dbReference type="OrthoDB" id="6229751at2759"/>
<reference evidence="1 2" key="1">
    <citation type="submission" date="2013-11" db="EMBL/GenBank/DDBJ databases">
        <title>Opisthorchis viverrini - life in the bile duct.</title>
        <authorList>
            <person name="Young N.D."/>
            <person name="Nagarajan N."/>
            <person name="Lin S.J."/>
            <person name="Korhonen P.K."/>
            <person name="Jex A.R."/>
            <person name="Hall R.S."/>
            <person name="Safavi-Hemami H."/>
            <person name="Kaewkong W."/>
            <person name="Bertrand D."/>
            <person name="Gao S."/>
            <person name="Seet Q."/>
            <person name="Wongkham S."/>
            <person name="Teh B.T."/>
            <person name="Wongkham C."/>
            <person name="Intapan P.M."/>
            <person name="Maleewong W."/>
            <person name="Yang X."/>
            <person name="Hu M."/>
            <person name="Wang Z."/>
            <person name="Hofmann A."/>
            <person name="Sternberg P.W."/>
            <person name="Tan P."/>
            <person name="Wang J."/>
            <person name="Gasser R.B."/>
        </authorList>
    </citation>
    <scope>NUCLEOTIDE SEQUENCE [LARGE SCALE GENOMIC DNA]</scope>
</reference>
<dbReference type="EMBL" id="KL596640">
    <property type="protein sequence ID" value="KER31875.1"/>
    <property type="molecule type" value="Genomic_DNA"/>
</dbReference>
<dbReference type="Proteomes" id="UP000054324">
    <property type="component" value="Unassembled WGS sequence"/>
</dbReference>
<proteinExistence type="predicted"/>
<dbReference type="KEGG" id="ovi:T265_01964"/>
<dbReference type="RefSeq" id="XP_009164366.1">
    <property type="nucleotide sequence ID" value="XM_009166102.1"/>
</dbReference>
<keyword evidence="2" id="KW-1185">Reference proteome</keyword>